<keyword evidence="5 6" id="KW-0472">Membrane</keyword>
<evidence type="ECO:0000256" key="5">
    <source>
        <dbReference type="ARBA" id="ARBA00023136"/>
    </source>
</evidence>
<accession>A0A934RT93</accession>
<feature type="transmembrane region" description="Helical" evidence="6">
    <location>
        <begin position="171"/>
        <end position="194"/>
    </location>
</feature>
<keyword evidence="4 6" id="KW-1133">Transmembrane helix</keyword>
<dbReference type="Proteomes" id="UP000604083">
    <property type="component" value="Unassembled WGS sequence"/>
</dbReference>
<proteinExistence type="predicted"/>
<evidence type="ECO:0000256" key="2">
    <source>
        <dbReference type="ARBA" id="ARBA00022475"/>
    </source>
</evidence>
<feature type="transmembrane region" description="Helical" evidence="6">
    <location>
        <begin position="431"/>
        <end position="453"/>
    </location>
</feature>
<evidence type="ECO:0000259" key="7">
    <source>
        <dbReference type="Pfam" id="PF03553"/>
    </source>
</evidence>
<feature type="transmembrane region" description="Helical" evidence="6">
    <location>
        <begin position="501"/>
        <end position="524"/>
    </location>
</feature>
<feature type="transmembrane region" description="Helical" evidence="6">
    <location>
        <begin position="394"/>
        <end position="419"/>
    </location>
</feature>
<evidence type="ECO:0000313" key="9">
    <source>
        <dbReference type="Proteomes" id="UP000604083"/>
    </source>
</evidence>
<organism evidence="8 9">
    <name type="scientific">Roseibacillus ishigakijimensis</name>
    <dbReference type="NCBI Taxonomy" id="454146"/>
    <lineage>
        <taxon>Bacteria</taxon>
        <taxon>Pseudomonadati</taxon>
        <taxon>Verrucomicrobiota</taxon>
        <taxon>Verrucomicrobiia</taxon>
        <taxon>Verrucomicrobiales</taxon>
        <taxon>Verrucomicrobiaceae</taxon>
        <taxon>Roseibacillus</taxon>
    </lineage>
</organism>
<dbReference type="EMBL" id="JAENIO010000013">
    <property type="protein sequence ID" value="MBK1833775.1"/>
    <property type="molecule type" value="Genomic_DNA"/>
</dbReference>
<evidence type="ECO:0000256" key="1">
    <source>
        <dbReference type="ARBA" id="ARBA00004651"/>
    </source>
</evidence>
<dbReference type="PANTHER" id="PTHR43478">
    <property type="entry name" value="NA+/H+ ANTIPORTER-RELATED"/>
    <property type="match status" value="1"/>
</dbReference>
<dbReference type="PROSITE" id="PS51257">
    <property type="entry name" value="PROKAR_LIPOPROTEIN"/>
    <property type="match status" value="1"/>
</dbReference>
<feature type="transmembrane region" description="Helical" evidence="6">
    <location>
        <begin position="269"/>
        <end position="291"/>
    </location>
</feature>
<dbReference type="Pfam" id="PF03553">
    <property type="entry name" value="Na_H_antiporter"/>
    <property type="match status" value="1"/>
</dbReference>
<dbReference type="InterPro" id="IPR018461">
    <property type="entry name" value="Na/H_Antiport_NhaC-like_C"/>
</dbReference>
<feature type="transmembrane region" description="Helical" evidence="6">
    <location>
        <begin position="87"/>
        <end position="105"/>
    </location>
</feature>
<feature type="transmembrane region" description="Helical" evidence="6">
    <location>
        <begin position="311"/>
        <end position="331"/>
    </location>
</feature>
<feature type="transmembrane region" description="Helical" evidence="6">
    <location>
        <begin position="351"/>
        <end position="374"/>
    </location>
</feature>
<feature type="transmembrane region" description="Helical" evidence="6">
    <location>
        <begin position="131"/>
        <end position="151"/>
    </location>
</feature>
<feature type="transmembrane region" description="Helical" evidence="6">
    <location>
        <begin position="214"/>
        <end position="237"/>
    </location>
</feature>
<evidence type="ECO:0000313" key="8">
    <source>
        <dbReference type="EMBL" id="MBK1833775.1"/>
    </source>
</evidence>
<feature type="domain" description="Na+/H+ antiporter NhaC-like C-terminal" evidence="7">
    <location>
        <begin position="189"/>
        <end position="498"/>
    </location>
</feature>
<keyword evidence="3 6" id="KW-0812">Transmembrane</keyword>
<comment type="subcellular location">
    <subcellularLocation>
        <location evidence="1">Cell membrane</location>
        <topology evidence="1">Multi-pass membrane protein</topology>
    </subcellularLocation>
</comment>
<evidence type="ECO:0000256" key="6">
    <source>
        <dbReference type="SAM" id="Phobius"/>
    </source>
</evidence>
<comment type="caution">
    <text evidence="8">The sequence shown here is derived from an EMBL/GenBank/DDBJ whole genome shotgun (WGS) entry which is preliminary data.</text>
</comment>
<dbReference type="GO" id="GO:0005886">
    <property type="term" value="C:plasma membrane"/>
    <property type="evidence" value="ECO:0007669"/>
    <property type="project" value="UniProtKB-SubCell"/>
</dbReference>
<dbReference type="RefSeq" id="WP_200391211.1">
    <property type="nucleotide sequence ID" value="NZ_JAENIO010000013.1"/>
</dbReference>
<dbReference type="AlphaFoldDB" id="A0A934RT93"/>
<sequence length="534" mass="55699">MSSPRRSHLLGWFVAGACGVVLLVSPQASPLIPPLAALALLALTRSAGWSLLAGSLLGVALLTPGPLWTVPGVWLREHLGPALTSSWHWSALLFTLLLAAFAAVVDRSGALAALLQRLTRTAPSGGAGQRFQLAIVSLGLICFFDGLANALMLGRVGRSLADRCGVTREKLAYLVDTTSSAVACVAFLSTWSVFQLTLISQELADSPFSEPAYLLFLKSIPTNFYCLGSLLLVVLAARWNWCPPPMKGSRARRPPQTAEATLPLDKDGWLPTVGPLAILLFSVPLAFWIVGGEGSLPSSLASIQQAFATSRGPYALILAGALALAGALLCFPKKRWGEGLRAIPEGVRSILPALLVLVLAWTLGSTLSALGTGAYLAGLLGENFPLSYLPGATFLLSCLIAFATGTSWGTMALMMPLALGTFLTMHDESALEVASAAPLLPAIIGAVFGGAVFGDHASPFSDTTIVSALACDITTTAHVATQLPYAGLAAAMALLLGYLPLAWGLPPGLTAVLPLAGIALVVLFTRKKFSLNEE</sequence>
<name>A0A934RT93_9BACT</name>
<gene>
    <name evidence="8" type="ORF">JIN78_06855</name>
</gene>
<reference evidence="8" key="1">
    <citation type="submission" date="2021-01" db="EMBL/GenBank/DDBJ databases">
        <title>Modified the classification status of verrucomicrobia.</title>
        <authorList>
            <person name="Feng X."/>
        </authorList>
    </citation>
    <scope>NUCLEOTIDE SEQUENCE</scope>
    <source>
        <strain evidence="8">KCTC 12986</strain>
    </source>
</reference>
<protein>
    <recommendedName>
        <fullName evidence="7">Na+/H+ antiporter NhaC-like C-terminal domain-containing protein</fullName>
    </recommendedName>
</protein>
<keyword evidence="9" id="KW-1185">Reference proteome</keyword>
<evidence type="ECO:0000256" key="3">
    <source>
        <dbReference type="ARBA" id="ARBA00022692"/>
    </source>
</evidence>
<feature type="transmembrane region" description="Helical" evidence="6">
    <location>
        <begin position="52"/>
        <end position="75"/>
    </location>
</feature>
<keyword evidence="2" id="KW-1003">Cell membrane</keyword>
<dbReference type="PANTHER" id="PTHR43478:SF1">
    <property type="entry name" value="NA+_H+ ANTIPORTER NHAC-LIKE C-TERMINAL DOMAIN-CONTAINING PROTEIN"/>
    <property type="match status" value="1"/>
</dbReference>
<evidence type="ECO:0000256" key="4">
    <source>
        <dbReference type="ARBA" id="ARBA00022989"/>
    </source>
</evidence>